<evidence type="ECO:0000313" key="2">
    <source>
        <dbReference type="Proteomes" id="UP001054945"/>
    </source>
</evidence>
<protein>
    <submittedName>
        <fullName evidence="1">Uncharacterized protein</fullName>
    </submittedName>
</protein>
<comment type="caution">
    <text evidence="1">The sequence shown here is derived from an EMBL/GenBank/DDBJ whole genome shotgun (WGS) entry which is preliminary data.</text>
</comment>
<keyword evidence="2" id="KW-1185">Reference proteome</keyword>
<dbReference type="AlphaFoldDB" id="A0AAV4QCK0"/>
<gene>
    <name evidence="1" type="ORF">CEXT_620591</name>
</gene>
<sequence length="86" mass="9799">MLRDNKNDVTSLGQSRRVQAISFIRCSALMTSQELMHSLQLNSILQSPITELLNKLVGWGSIRMIKAHNRTKALVGRLPRHAEDRF</sequence>
<evidence type="ECO:0000313" key="1">
    <source>
        <dbReference type="EMBL" id="GIY07438.1"/>
    </source>
</evidence>
<name>A0AAV4QCK0_CAEEX</name>
<dbReference type="EMBL" id="BPLR01006108">
    <property type="protein sequence ID" value="GIY07438.1"/>
    <property type="molecule type" value="Genomic_DNA"/>
</dbReference>
<organism evidence="1 2">
    <name type="scientific">Caerostris extrusa</name>
    <name type="common">Bark spider</name>
    <name type="synonym">Caerostris bankana</name>
    <dbReference type="NCBI Taxonomy" id="172846"/>
    <lineage>
        <taxon>Eukaryota</taxon>
        <taxon>Metazoa</taxon>
        <taxon>Ecdysozoa</taxon>
        <taxon>Arthropoda</taxon>
        <taxon>Chelicerata</taxon>
        <taxon>Arachnida</taxon>
        <taxon>Araneae</taxon>
        <taxon>Araneomorphae</taxon>
        <taxon>Entelegynae</taxon>
        <taxon>Araneoidea</taxon>
        <taxon>Araneidae</taxon>
        <taxon>Caerostris</taxon>
    </lineage>
</organism>
<dbReference type="Proteomes" id="UP001054945">
    <property type="component" value="Unassembled WGS sequence"/>
</dbReference>
<reference evidence="1 2" key="1">
    <citation type="submission" date="2021-06" db="EMBL/GenBank/DDBJ databases">
        <title>Caerostris extrusa draft genome.</title>
        <authorList>
            <person name="Kono N."/>
            <person name="Arakawa K."/>
        </authorList>
    </citation>
    <scope>NUCLEOTIDE SEQUENCE [LARGE SCALE GENOMIC DNA]</scope>
</reference>
<accession>A0AAV4QCK0</accession>
<proteinExistence type="predicted"/>